<organism evidence="1 2">
    <name type="scientific">Phlebia brevispora</name>
    <dbReference type="NCBI Taxonomy" id="194682"/>
    <lineage>
        <taxon>Eukaryota</taxon>
        <taxon>Fungi</taxon>
        <taxon>Dikarya</taxon>
        <taxon>Basidiomycota</taxon>
        <taxon>Agaricomycotina</taxon>
        <taxon>Agaricomycetes</taxon>
        <taxon>Polyporales</taxon>
        <taxon>Meruliaceae</taxon>
        <taxon>Phlebia</taxon>
    </lineage>
</organism>
<gene>
    <name evidence="1" type="ORF">NM688_g6382</name>
</gene>
<proteinExistence type="predicted"/>
<accession>A0ACC1SGT7</accession>
<keyword evidence="2" id="KW-1185">Reference proteome</keyword>
<reference evidence="1" key="1">
    <citation type="submission" date="2022-07" db="EMBL/GenBank/DDBJ databases">
        <title>Genome Sequence of Phlebia brevispora.</title>
        <authorList>
            <person name="Buettner E."/>
        </authorList>
    </citation>
    <scope>NUCLEOTIDE SEQUENCE</scope>
    <source>
        <strain evidence="1">MPL23</strain>
    </source>
</reference>
<dbReference type="Proteomes" id="UP001148662">
    <property type="component" value="Unassembled WGS sequence"/>
</dbReference>
<name>A0ACC1SGT7_9APHY</name>
<comment type="caution">
    <text evidence="1">The sequence shown here is derived from an EMBL/GenBank/DDBJ whole genome shotgun (WGS) entry which is preliminary data.</text>
</comment>
<evidence type="ECO:0000313" key="2">
    <source>
        <dbReference type="Proteomes" id="UP001148662"/>
    </source>
</evidence>
<dbReference type="EMBL" id="JANHOG010001308">
    <property type="protein sequence ID" value="KAJ3539294.1"/>
    <property type="molecule type" value="Genomic_DNA"/>
</dbReference>
<sequence>MPQALGSFSAGDFVSDAEFEKRLEEIERVSSMEYEHNKNARSFNAVAGPSRTKGAFHADGERSLQDELSRLENSISETQLKLQSLLAEKHRVTRKLQEHRNRTAAEEEAAREREQPTVNYMDDFDWTPALRTTMKRIFNIDDFRLCQKGVCNASVDGRDIICGGKSLTYQLPAVMAHGCTIVISPLISLMADQVHHMLEAGVDAVMIMSSTSKEEKQQIYRRFDEMARGQGKDIKLCYITPERMAKDKTFVSRLQRLSEAKKLVRVVIDEAHCISQLGHDYRPDYRKLSSLRQWFPDVPIQALSATCPPAVRSEIVSILRLKKIADGTACRPNTTVYFSSPLYRKNLHYKVLQKPAAKAAVLKTISDYILQHHLHDSGIIYCFTVKESEDVAEGIRAESKGKIKTGVYNARLSRVLQTDLIKPSISSAFGLGIDKGNVRFVIHHSMSKSLDGFYQESGRAGRDGLDADCVLYYRHQDAMRIREVTFHEPGSDNKRECEPDSPRPAAHVPLMYQCVKWSASRWTWSSAGKSTLPSTSSAPPELAFFWAPELHEV</sequence>
<evidence type="ECO:0000313" key="1">
    <source>
        <dbReference type="EMBL" id="KAJ3539294.1"/>
    </source>
</evidence>
<protein>
    <submittedName>
        <fullName evidence="1">Uncharacterized protein</fullName>
    </submittedName>
</protein>